<reference evidence="7" key="2">
    <citation type="journal article" date="2011" name="J. Bacteriol.">
        <title>Complete genome sequence of Cronobacter turicensis LMG 23827, a food-borne pathogen causing deaths in neonates.</title>
        <authorList>
            <person name="Stephan R."/>
            <person name="Lehner A."/>
            <person name="Tischler P."/>
            <person name="Rattei T."/>
        </authorList>
    </citation>
    <scope>NUCLEOTIDE SEQUENCE [LARGE SCALE GENOMIC DNA]</scope>
    <source>
        <strain evidence="7">DSM 18703 / CCUG 55852 / LMG 23827 / z3032</strain>
    </source>
</reference>
<evidence type="ECO:0000256" key="4">
    <source>
        <dbReference type="ARBA" id="ARBA00023163"/>
    </source>
</evidence>
<dbReference type="InterPro" id="IPR011711">
    <property type="entry name" value="GntR_C"/>
</dbReference>
<dbReference type="CDD" id="cd07377">
    <property type="entry name" value="WHTH_GntR"/>
    <property type="match status" value="1"/>
</dbReference>
<dbReference type="PANTHER" id="PTHR43537">
    <property type="entry name" value="TRANSCRIPTIONAL REGULATOR, GNTR FAMILY"/>
    <property type="match status" value="1"/>
</dbReference>
<sequence length="263" mass="30622">MESHMEIAEPRRLYQQLAAELKQRIEEGVYQVGEKLPAERFIADEKNVSRTVVREAIIMLEVEGYVEVRKGSGIHVIANQGKYRAPAPEQEYEFASYGPFELLQARQLIESNIAEFAATQVTKQDIIKLMEIQEKARNEKFFRDSEWDLLFHVQVALATQNTALAAIVEKMWTQRVHNPYWKKLHEHIDLRTVDNWCDDHDNILKALIRKDPHGAKLAMWQHLENTKQMLFNETSDDFEFNADRYLFAENPVVHLDAAANSEK</sequence>
<dbReference type="EMBL" id="FN543093">
    <property type="protein sequence ID" value="CBA27501.1"/>
    <property type="molecule type" value="Genomic_DNA"/>
</dbReference>
<organism evidence="6 7">
    <name type="scientific">Cronobacter turicensis (strain DSM 18703 / CCUG 55852 / LMG 23827 / z3032)</name>
    <dbReference type="NCBI Taxonomy" id="693216"/>
    <lineage>
        <taxon>Bacteria</taxon>
        <taxon>Pseudomonadati</taxon>
        <taxon>Pseudomonadota</taxon>
        <taxon>Gammaproteobacteria</taxon>
        <taxon>Enterobacterales</taxon>
        <taxon>Enterobacteriaceae</taxon>
        <taxon>Cronobacter</taxon>
    </lineage>
</organism>
<keyword evidence="4" id="KW-0804">Transcription</keyword>
<keyword evidence="1" id="KW-0678">Repressor</keyword>
<dbReference type="NCBIfam" id="NF008571">
    <property type="entry name" value="PRK11523.1"/>
    <property type="match status" value="1"/>
</dbReference>
<keyword evidence="7" id="KW-1185">Reference proteome</keyword>
<reference evidence="6 7" key="1">
    <citation type="journal article" date="2010" name="J. Bacteriol.">
        <title>Complete Genome Sequence of Cronobacter turicensis LMG 23827, a foodborne pathogen causing deaths in neonates.</title>
        <authorList>
            <person name="Stephan R."/>
            <person name="Lehner A."/>
            <person name="Tischler P."/>
            <person name="Rattei T."/>
        </authorList>
    </citation>
    <scope>NUCLEOTIDE SEQUENCE [LARGE SCALE GENOMIC DNA]</scope>
    <source>
        <strain evidence="7">DSM 18703 / CCUG 55852 / LMG 23827 / z3032</strain>
    </source>
</reference>
<dbReference type="Proteomes" id="UP000002069">
    <property type="component" value="Chromosome"/>
</dbReference>
<feature type="domain" description="HTH gntR-type" evidence="5">
    <location>
        <begin position="11"/>
        <end position="79"/>
    </location>
</feature>
<dbReference type="InterPro" id="IPR036388">
    <property type="entry name" value="WH-like_DNA-bd_sf"/>
</dbReference>
<gene>
    <name evidence="6" type="primary">exuR</name>
    <name evidence="6" type="ordered locus">Ctu_04590</name>
</gene>
<dbReference type="Gene3D" id="1.10.10.10">
    <property type="entry name" value="Winged helix-like DNA-binding domain superfamily/Winged helix DNA-binding domain"/>
    <property type="match status" value="1"/>
</dbReference>
<protein>
    <submittedName>
        <fullName evidence="6">Exu regulon transcriptional regulator</fullName>
    </submittedName>
</protein>
<dbReference type="KEGG" id="ctu:CTU_04590"/>
<dbReference type="PANTHER" id="PTHR43537:SF7">
    <property type="entry name" value="EXU REGULON TRANSCRIPTIONAL REGULATOR"/>
    <property type="match status" value="1"/>
</dbReference>
<dbReference type="GO" id="GO:0003677">
    <property type="term" value="F:DNA binding"/>
    <property type="evidence" value="ECO:0007669"/>
    <property type="project" value="UniProtKB-KW"/>
</dbReference>
<name>C9XU76_CROTZ</name>
<evidence type="ECO:0000259" key="5">
    <source>
        <dbReference type="PROSITE" id="PS50949"/>
    </source>
</evidence>
<dbReference type="SUPFAM" id="SSF46785">
    <property type="entry name" value="Winged helix' DNA-binding domain"/>
    <property type="match status" value="1"/>
</dbReference>
<evidence type="ECO:0000313" key="7">
    <source>
        <dbReference type="Proteomes" id="UP000002069"/>
    </source>
</evidence>
<keyword evidence="3" id="KW-0238">DNA-binding</keyword>
<dbReference type="Pfam" id="PF07729">
    <property type="entry name" value="FCD"/>
    <property type="match status" value="1"/>
</dbReference>
<dbReference type="InterPro" id="IPR036390">
    <property type="entry name" value="WH_DNA-bd_sf"/>
</dbReference>
<evidence type="ECO:0000256" key="2">
    <source>
        <dbReference type="ARBA" id="ARBA00023015"/>
    </source>
</evidence>
<evidence type="ECO:0000256" key="3">
    <source>
        <dbReference type="ARBA" id="ARBA00023125"/>
    </source>
</evidence>
<dbReference type="PROSITE" id="PS50949">
    <property type="entry name" value="HTH_GNTR"/>
    <property type="match status" value="1"/>
</dbReference>
<dbReference type="FunFam" id="1.20.120.530:FF:000002">
    <property type="entry name" value="GntR family transcriptional regulator"/>
    <property type="match status" value="1"/>
</dbReference>
<dbReference type="GO" id="GO:0003700">
    <property type="term" value="F:DNA-binding transcription factor activity"/>
    <property type="evidence" value="ECO:0007669"/>
    <property type="project" value="InterPro"/>
</dbReference>
<dbReference type="InterPro" id="IPR000524">
    <property type="entry name" value="Tscrpt_reg_HTH_GntR"/>
</dbReference>
<proteinExistence type="predicted"/>
<dbReference type="SMART" id="SM00895">
    <property type="entry name" value="FCD"/>
    <property type="match status" value="1"/>
</dbReference>
<keyword evidence="2" id="KW-0805">Transcription regulation</keyword>
<dbReference type="PATRIC" id="fig|693216.3.peg.442"/>
<dbReference type="InterPro" id="IPR008920">
    <property type="entry name" value="TF_FadR/GntR_C"/>
</dbReference>
<dbReference type="Gene3D" id="1.20.120.530">
    <property type="entry name" value="GntR ligand-binding domain-like"/>
    <property type="match status" value="1"/>
</dbReference>
<evidence type="ECO:0000313" key="6">
    <source>
        <dbReference type="EMBL" id="CBA27501.1"/>
    </source>
</evidence>
<dbReference type="SMART" id="SM00345">
    <property type="entry name" value="HTH_GNTR"/>
    <property type="match status" value="1"/>
</dbReference>
<dbReference type="AlphaFoldDB" id="C9XU76"/>
<evidence type="ECO:0000256" key="1">
    <source>
        <dbReference type="ARBA" id="ARBA00022491"/>
    </source>
</evidence>
<dbReference type="SUPFAM" id="SSF48008">
    <property type="entry name" value="GntR ligand-binding domain-like"/>
    <property type="match status" value="1"/>
</dbReference>
<accession>C9XU76</accession>
<dbReference type="Pfam" id="PF00392">
    <property type="entry name" value="GntR"/>
    <property type="match status" value="1"/>
</dbReference>
<dbReference type="HOGENOM" id="CLU_017584_9_5_6"/>
<dbReference type="PRINTS" id="PR00035">
    <property type="entry name" value="HTHGNTR"/>
</dbReference>